<gene>
    <name evidence="1" type="ORF">OY187_07840</name>
</gene>
<comment type="caution">
    <text evidence="1">The sequence shown here is derived from an EMBL/GenBank/DDBJ whole genome shotgun (WGS) entry which is preliminary data.</text>
</comment>
<reference evidence="1" key="1">
    <citation type="submission" date="2022-12" db="EMBL/GenBank/DDBJ databases">
        <title>Whole genome sequence of Mycolicibacterium iranicum strain SBH312.</title>
        <authorList>
            <person name="Jani J."/>
            <person name="Arifin Mustapha Z."/>
            <person name="Ahmed K."/>
            <person name="Kai Ling C."/>
        </authorList>
    </citation>
    <scope>NUCLEOTIDE SEQUENCE</scope>
    <source>
        <strain evidence="1">SBH312</strain>
    </source>
</reference>
<dbReference type="SUPFAM" id="SSF46955">
    <property type="entry name" value="Putative DNA-binding domain"/>
    <property type="match status" value="1"/>
</dbReference>
<proteinExistence type="predicted"/>
<name>A0ABT4HDA2_MYCIR</name>
<keyword evidence="2" id="KW-1185">Reference proteome</keyword>
<evidence type="ECO:0000313" key="1">
    <source>
        <dbReference type="EMBL" id="MCZ0727953.1"/>
    </source>
</evidence>
<organism evidence="1 2">
    <name type="scientific">Mycolicibacterium iranicum</name>
    <name type="common">Mycobacterium iranicum</name>
    <dbReference type="NCBI Taxonomy" id="912594"/>
    <lineage>
        <taxon>Bacteria</taxon>
        <taxon>Bacillati</taxon>
        <taxon>Actinomycetota</taxon>
        <taxon>Actinomycetes</taxon>
        <taxon>Mycobacteriales</taxon>
        <taxon>Mycobacteriaceae</taxon>
        <taxon>Mycolicibacterium</taxon>
    </lineage>
</organism>
<dbReference type="EMBL" id="JAPQYE010000003">
    <property type="protein sequence ID" value="MCZ0727953.1"/>
    <property type="molecule type" value="Genomic_DNA"/>
</dbReference>
<accession>A0ABT4HDA2</accession>
<dbReference type="RefSeq" id="WP_268785757.1">
    <property type="nucleotide sequence ID" value="NZ_JAPQYE010000003.1"/>
</dbReference>
<evidence type="ECO:0000313" key="2">
    <source>
        <dbReference type="Proteomes" id="UP001084650"/>
    </source>
</evidence>
<keyword evidence="1" id="KW-0238">DNA-binding</keyword>
<dbReference type="Proteomes" id="UP001084650">
    <property type="component" value="Unassembled WGS sequence"/>
</dbReference>
<protein>
    <submittedName>
        <fullName evidence="1">DNA-binding protein</fullName>
    </submittedName>
</protein>
<dbReference type="InterPro" id="IPR009061">
    <property type="entry name" value="DNA-bd_dom_put_sf"/>
</dbReference>
<dbReference type="GO" id="GO:0003677">
    <property type="term" value="F:DNA binding"/>
    <property type="evidence" value="ECO:0007669"/>
    <property type="project" value="UniProtKB-KW"/>
</dbReference>
<sequence>MAELPDPIMFAPELSTKLGGIPLGTIRYWDSTGYGPRSFKIGKRRAWRTSEVDRWLAEQEASTASGAAS</sequence>